<dbReference type="PANTHER" id="PTHR43737">
    <property type="entry name" value="BLL7424 PROTEIN"/>
    <property type="match status" value="1"/>
</dbReference>
<organism evidence="1 2">
    <name type="scientific">Frigoriglobus tundricola</name>
    <dbReference type="NCBI Taxonomy" id="2774151"/>
    <lineage>
        <taxon>Bacteria</taxon>
        <taxon>Pseudomonadati</taxon>
        <taxon>Planctomycetota</taxon>
        <taxon>Planctomycetia</taxon>
        <taxon>Gemmatales</taxon>
        <taxon>Gemmataceae</taxon>
        <taxon>Frigoriglobus</taxon>
    </lineage>
</organism>
<evidence type="ECO:0000313" key="1">
    <source>
        <dbReference type="EMBL" id="QJW99114.1"/>
    </source>
</evidence>
<name>A0A6M5Z000_9BACT</name>
<dbReference type="InterPro" id="IPR017850">
    <property type="entry name" value="Alkaline_phosphatase_core_sf"/>
</dbReference>
<dbReference type="AlphaFoldDB" id="A0A6M5Z000"/>
<dbReference type="PANTHER" id="PTHR43737:SF1">
    <property type="entry name" value="DUF1501 DOMAIN-CONTAINING PROTEIN"/>
    <property type="match status" value="1"/>
</dbReference>
<sequence length="452" mass="48605">MAAPRSSLRAPHSVLRAPLDRRHLLRVGAVSTAVSMSGWMGRLARAAEEKKVKPKRSCILLWMFGGPSTIDLWDLKVGHENGGPYKEIEAAPDLKICEHLPKIAKHGKSLAVLRGMSTKEGDHIRGEYLMKTGQLPGAAGIQYPGIGALVAKELGDPRAELPNFVSIAPQRFVAQDANGPGFLGPVHAPLVVGDNQFNNNVPAGNIDAVLKVADLDRRKGIDEPTAAARLDLLREVQDDFAAGRPGSIARSHAAAYDRAVRLMQSDGGKVFDLTAEKDATRDKYGRNLFGQGCLLARRLVEKGVPFVEVTLGNWDTHGQNFDQVKGLCGTLDAAWAALMDDLKDRGLLETTTIVWMGEFGRTPKINAQKGRDHFPNAWSTVLAGGGIKGGRAVGKTSKDGTTVEERVTPTVDLLATVCSAVGIDFEKQNMSNVGRPIRIVEKGAQPVTEVLA</sequence>
<dbReference type="Pfam" id="PF07394">
    <property type="entry name" value="DUF1501"/>
    <property type="match status" value="1"/>
</dbReference>
<dbReference type="RefSeq" id="WP_171474142.1">
    <property type="nucleotide sequence ID" value="NZ_CP053452.2"/>
</dbReference>
<accession>A0A6M5Z000</accession>
<dbReference type="PROSITE" id="PS51318">
    <property type="entry name" value="TAT"/>
    <property type="match status" value="1"/>
</dbReference>
<dbReference type="KEGG" id="ftj:FTUN_6712"/>
<dbReference type="InterPro" id="IPR010869">
    <property type="entry name" value="DUF1501"/>
</dbReference>
<dbReference type="EMBL" id="CP053452">
    <property type="protein sequence ID" value="QJW99114.1"/>
    <property type="molecule type" value="Genomic_DNA"/>
</dbReference>
<reference evidence="2" key="1">
    <citation type="submission" date="2020-05" db="EMBL/GenBank/DDBJ databases">
        <title>Frigoriglobus tundricola gen. nov., sp. nov., a psychrotolerant cellulolytic planctomycete of the family Gemmataceae with two divergent copies of 16S rRNA gene.</title>
        <authorList>
            <person name="Kulichevskaya I.S."/>
            <person name="Ivanova A.A."/>
            <person name="Naumoff D.G."/>
            <person name="Beletsky A.V."/>
            <person name="Rijpstra W.I.C."/>
            <person name="Sinninghe Damste J.S."/>
            <person name="Mardanov A.V."/>
            <person name="Ravin N.V."/>
            <person name="Dedysh S.N."/>
        </authorList>
    </citation>
    <scope>NUCLEOTIDE SEQUENCE [LARGE SCALE GENOMIC DNA]</scope>
    <source>
        <strain evidence="2">PL17</strain>
    </source>
</reference>
<evidence type="ECO:0000313" key="2">
    <source>
        <dbReference type="Proteomes" id="UP000503447"/>
    </source>
</evidence>
<dbReference type="Gene3D" id="3.40.720.10">
    <property type="entry name" value="Alkaline Phosphatase, subunit A"/>
    <property type="match status" value="1"/>
</dbReference>
<keyword evidence="2" id="KW-1185">Reference proteome</keyword>
<proteinExistence type="predicted"/>
<dbReference type="SUPFAM" id="SSF53649">
    <property type="entry name" value="Alkaline phosphatase-like"/>
    <property type="match status" value="1"/>
</dbReference>
<dbReference type="Proteomes" id="UP000503447">
    <property type="component" value="Chromosome"/>
</dbReference>
<dbReference type="InterPro" id="IPR006311">
    <property type="entry name" value="TAT_signal"/>
</dbReference>
<gene>
    <name evidence="1" type="ORF">FTUN_6712</name>
</gene>
<protein>
    <submittedName>
        <fullName evidence="1">Uncharacterized DUF1501 protein, type 2</fullName>
    </submittedName>
</protein>